<evidence type="ECO:0000259" key="7">
    <source>
        <dbReference type="PROSITE" id="PS50950"/>
    </source>
</evidence>
<evidence type="ECO:0000313" key="8">
    <source>
        <dbReference type="EnsemblMetazoa" id="CLYHEMP005691.1"/>
    </source>
</evidence>
<dbReference type="OrthoDB" id="5977345at2759"/>
<dbReference type="PROSITE" id="PS50950">
    <property type="entry name" value="ZF_THAP"/>
    <property type="match status" value="1"/>
</dbReference>
<keyword evidence="3" id="KW-0862">Zinc</keyword>
<keyword evidence="6" id="KW-0175">Coiled coil</keyword>
<keyword evidence="1" id="KW-0479">Metal-binding</keyword>
<name>A0A7M5V3X6_9CNID</name>
<accession>A0A7M5V3X6</accession>
<evidence type="ECO:0000256" key="6">
    <source>
        <dbReference type="SAM" id="Coils"/>
    </source>
</evidence>
<dbReference type="InterPro" id="IPR006612">
    <property type="entry name" value="THAP_Znf"/>
</dbReference>
<dbReference type="Proteomes" id="UP000594262">
    <property type="component" value="Unplaced"/>
</dbReference>
<keyword evidence="2 5" id="KW-0863">Zinc-finger</keyword>
<dbReference type="AlphaFoldDB" id="A0A7M5V3X6"/>
<dbReference type="SMART" id="SM00980">
    <property type="entry name" value="THAP"/>
    <property type="match status" value="1"/>
</dbReference>
<evidence type="ECO:0000313" key="9">
    <source>
        <dbReference type="Proteomes" id="UP000594262"/>
    </source>
</evidence>
<dbReference type="GO" id="GO:0003677">
    <property type="term" value="F:DNA binding"/>
    <property type="evidence" value="ECO:0007669"/>
    <property type="project" value="UniProtKB-UniRule"/>
</dbReference>
<dbReference type="GO" id="GO:0008270">
    <property type="term" value="F:zinc ion binding"/>
    <property type="evidence" value="ECO:0007669"/>
    <property type="project" value="UniProtKB-KW"/>
</dbReference>
<evidence type="ECO:0000256" key="4">
    <source>
        <dbReference type="ARBA" id="ARBA00023125"/>
    </source>
</evidence>
<feature type="coiled-coil region" evidence="6">
    <location>
        <begin position="321"/>
        <end position="348"/>
    </location>
</feature>
<dbReference type="InterPro" id="IPR048366">
    <property type="entry name" value="TNP-like_GBD"/>
</dbReference>
<reference evidence="8" key="1">
    <citation type="submission" date="2021-01" db="UniProtKB">
        <authorList>
            <consortium name="EnsemblMetazoa"/>
        </authorList>
    </citation>
    <scope>IDENTIFICATION</scope>
</reference>
<evidence type="ECO:0000256" key="1">
    <source>
        <dbReference type="ARBA" id="ARBA00022723"/>
    </source>
</evidence>
<evidence type="ECO:0000256" key="2">
    <source>
        <dbReference type="ARBA" id="ARBA00022771"/>
    </source>
</evidence>
<sequence>MPGANCSIFGCSTHRKKGGPAIFKIPSGTDDYNTKWRKDVINIVIRDRQVDSDLQRQIDEKRLHTCELHYSEDQLNRNPSRTTLIPGSLPTLNLPQKSFATCKTTSTRDSASIEKRELYTQEVQQHNGMENDKYKSLDEFRTRFEKLQLSVSGEWIMRHSRENTIYLEKSDMTYIIPKYQIIIESDLTFNILVYNWLVPKNNKLHETFGSSFKNVTLSVLVNALEKMLICEGVSYQTDVILSHTVSQIYTVNSNSDPIKSKTFLRPKECLILDSTEKCAVCIKKEASHSQYLKRKSERLTEPAKLQAPISSTSSARLKLTMQGYRIENTELKIEIETLRKKLEHELQTKSIQCDGIENSDLVSIMSRADPSRVSPFMKLFWEEQQKYLQTSSKSVRYHPMIIRYCLSLAAKSSSAYEDLRYNEKDGTGVLILPSQRRLRDYRNYIKPQRGFNKGIIQELKTKMKHFSDPERYVVLLLDEMKVQENLVWDKHTGELIGYVDLGDPAVNYATLQKVDNIATPNVLVFMLRGIINPIKFSFANFATTGATGCQLFPLLWKAVSICESNDIRVLAVTCDGASSNRKLFDMHFKLQADDAASNNVDVIYRTPNPFSKESIRMYLYFFADPPHLIKTARNCLANSGDGKATRLMWNNGCFLMWNHIARLFYEDIETGLNWLPNLTYDHIELTPYSKMNVRLAAQVLSLRVSDIINTYGTAEERETAKFCKIMDRFFDIVNTKDDQQHHLQIKPDREPIRSSTGERLTWLKGEFLSYFDSWLNSIQSRPGNYDKTARNKMFISSQTYEGIKITVHSLVGCVEFLLDNHICSYVLSERFCQDPLENYFGRQRSMLSRKDNPAIRDVAQNDSSIRNSKVFNPISGSNVSNTASVEISNEPIHARKKARK</sequence>
<proteinExistence type="predicted"/>
<keyword evidence="4 5" id="KW-0238">DNA-binding</keyword>
<dbReference type="Pfam" id="PF21787">
    <property type="entry name" value="TNP-like_RNaseH_N"/>
    <property type="match status" value="1"/>
</dbReference>
<dbReference type="Pfam" id="PF21788">
    <property type="entry name" value="TNP-like_GBD"/>
    <property type="match status" value="1"/>
</dbReference>
<evidence type="ECO:0000256" key="3">
    <source>
        <dbReference type="ARBA" id="ARBA00022833"/>
    </source>
</evidence>
<dbReference type="InterPro" id="IPR048365">
    <property type="entry name" value="TNP-like_RNaseH_N"/>
</dbReference>
<feature type="domain" description="THAP-type" evidence="7">
    <location>
        <begin position="1"/>
        <end position="93"/>
    </location>
</feature>
<organism evidence="8 9">
    <name type="scientific">Clytia hemisphaerica</name>
    <dbReference type="NCBI Taxonomy" id="252671"/>
    <lineage>
        <taxon>Eukaryota</taxon>
        <taxon>Metazoa</taxon>
        <taxon>Cnidaria</taxon>
        <taxon>Hydrozoa</taxon>
        <taxon>Hydroidolina</taxon>
        <taxon>Leptothecata</taxon>
        <taxon>Obeliida</taxon>
        <taxon>Clytiidae</taxon>
        <taxon>Clytia</taxon>
    </lineage>
</organism>
<evidence type="ECO:0000256" key="5">
    <source>
        <dbReference type="PROSITE-ProRule" id="PRU00309"/>
    </source>
</evidence>
<protein>
    <recommendedName>
        <fullName evidence="7">THAP-type domain-containing protein</fullName>
    </recommendedName>
</protein>
<dbReference type="EnsemblMetazoa" id="CLYHEMT005691.1">
    <property type="protein sequence ID" value="CLYHEMP005691.1"/>
    <property type="gene ID" value="CLYHEMG005691"/>
</dbReference>
<keyword evidence="9" id="KW-1185">Reference proteome</keyword>